<dbReference type="GO" id="GO:0005886">
    <property type="term" value="C:plasma membrane"/>
    <property type="evidence" value="ECO:0007669"/>
    <property type="project" value="TreeGrafter"/>
</dbReference>
<dbReference type="GO" id="GO:0022857">
    <property type="term" value="F:transmembrane transporter activity"/>
    <property type="evidence" value="ECO:0007669"/>
    <property type="project" value="InterPro"/>
</dbReference>
<feature type="transmembrane region" description="Helical" evidence="5">
    <location>
        <begin position="511"/>
        <end position="535"/>
    </location>
</feature>
<sequence>MKRALHSFTPHPAYLHSFTPHPAYLRSVNIKRVRDRLEPRILFAPAPSSITRQQKACLVHHENLFKLFRSAVAELHQFRVNMAAEREPSTKGSVGEKDEARQSHLTPVYYSTNEASRPGFDSHVVRKISTLGATAGTVKNVAADGDIILLPTPSNDPNDPLNWSRAYKWYLTCIVCLGAFMSNLTTAGPSIAIIQTGMTFGTAPTTTAYLFSCAALMLGFSMFWWSPLASKFGKRPIYVLTYIVYCACCFGAGACKTFGAQLAVRMIMSSAAGAGEMLGPLTINDIWFVHERATPMAAYNAFLSVGVAFGIIIDGAIINTYPWQYIYWVNGPVIAVICILVSFSFPETSFRRPALETVTKSQHRHIDLSHKKTWAQNLSLYSGIWTQESFLTLFMRPWLALMLPAVAWAAFVWAVSVGFVVAVASNVALAYGMTYHFGPLQVAYCWFAGIIASLLGLVAGPLADKISHRATVKNSGIREPEFRLPAAFPAIVTSPLGLVLYGLGIHNRLHWIVPTLGIALCNWTIVAGTMVPLVYAVDSYKPISEEVVTCILGYKALFGFLLAFYTNKWVQNEGYLNAFGEMASISAAAFLLAIPFVFFGKRIRQASLNWKVFRIIRWDADRDDLVLEDD</sequence>
<dbReference type="OrthoDB" id="5215911at2759"/>
<dbReference type="eggNOG" id="KOG0255">
    <property type="taxonomic scope" value="Eukaryota"/>
</dbReference>
<comment type="subcellular location">
    <subcellularLocation>
        <location evidence="1">Membrane</location>
        <topology evidence="1">Multi-pass membrane protein</topology>
    </subcellularLocation>
</comment>
<feature type="transmembrane region" description="Helical" evidence="5">
    <location>
        <begin position="398"/>
        <end position="421"/>
    </location>
</feature>
<dbReference type="STRING" id="1305764.R9PK57"/>
<dbReference type="HOGENOM" id="CLU_008455_13_6_1"/>
<keyword evidence="2 5" id="KW-0812">Transmembrane</keyword>
<feature type="domain" description="Major facilitator superfamily (MFS) profile" evidence="6">
    <location>
        <begin position="171"/>
        <end position="604"/>
    </location>
</feature>
<name>R9PK57_PSEHS</name>
<evidence type="ECO:0000313" key="8">
    <source>
        <dbReference type="Proteomes" id="UP000014071"/>
    </source>
</evidence>
<dbReference type="SUPFAM" id="SSF103473">
    <property type="entry name" value="MFS general substrate transporter"/>
    <property type="match status" value="1"/>
</dbReference>
<dbReference type="Pfam" id="PF07690">
    <property type="entry name" value="MFS_1"/>
    <property type="match status" value="1"/>
</dbReference>
<dbReference type="RefSeq" id="XP_012192082.1">
    <property type="nucleotide sequence ID" value="XM_012336692.1"/>
</dbReference>
<feature type="transmembrane region" description="Helical" evidence="5">
    <location>
        <begin position="206"/>
        <end position="225"/>
    </location>
</feature>
<evidence type="ECO:0000256" key="2">
    <source>
        <dbReference type="ARBA" id="ARBA00022692"/>
    </source>
</evidence>
<feature type="transmembrane region" description="Helical" evidence="5">
    <location>
        <begin position="301"/>
        <end position="319"/>
    </location>
</feature>
<gene>
    <name evidence="7" type="ORF">PHSY_006089</name>
</gene>
<accession>R9PK57</accession>
<feature type="transmembrane region" description="Helical" evidence="5">
    <location>
        <begin position="325"/>
        <end position="345"/>
    </location>
</feature>
<evidence type="ECO:0000256" key="1">
    <source>
        <dbReference type="ARBA" id="ARBA00004141"/>
    </source>
</evidence>
<dbReference type="PANTHER" id="PTHR23502:SF34">
    <property type="entry name" value="PROTEIN HOL1"/>
    <property type="match status" value="1"/>
</dbReference>
<proteinExistence type="predicted"/>
<feature type="transmembrane region" description="Helical" evidence="5">
    <location>
        <begin position="237"/>
        <end position="254"/>
    </location>
</feature>
<protein>
    <submittedName>
        <fullName evidence="7">Transporter</fullName>
    </submittedName>
</protein>
<feature type="transmembrane region" description="Helical" evidence="5">
    <location>
        <begin position="484"/>
        <end position="505"/>
    </location>
</feature>
<dbReference type="GeneID" id="24111361"/>
<dbReference type="AlphaFoldDB" id="R9PK57"/>
<dbReference type="EMBL" id="DF238820">
    <property type="protein sequence ID" value="GAC98495.1"/>
    <property type="molecule type" value="Genomic_DNA"/>
</dbReference>
<evidence type="ECO:0000313" key="7">
    <source>
        <dbReference type="EMBL" id="GAC98495.1"/>
    </source>
</evidence>
<keyword evidence="3 5" id="KW-1133">Transmembrane helix</keyword>
<evidence type="ECO:0000259" key="6">
    <source>
        <dbReference type="PROSITE" id="PS50850"/>
    </source>
</evidence>
<feature type="transmembrane region" description="Helical" evidence="5">
    <location>
        <begin position="441"/>
        <end position="463"/>
    </location>
</feature>
<organism evidence="7 8">
    <name type="scientific">Pseudozyma hubeiensis (strain SY62)</name>
    <name type="common">Yeast</name>
    <dbReference type="NCBI Taxonomy" id="1305764"/>
    <lineage>
        <taxon>Eukaryota</taxon>
        <taxon>Fungi</taxon>
        <taxon>Dikarya</taxon>
        <taxon>Basidiomycota</taxon>
        <taxon>Ustilaginomycotina</taxon>
        <taxon>Ustilaginomycetes</taxon>
        <taxon>Ustilaginales</taxon>
        <taxon>Ustilaginaceae</taxon>
        <taxon>Pseudozyma</taxon>
    </lineage>
</organism>
<reference evidence="8" key="1">
    <citation type="journal article" date="2013" name="Genome Announc.">
        <title>Draft genome sequence of the basidiomycetous yeast-like fungus Pseudozyma hubeiensis SY62, which produces an abundant amount of the biosurfactant mannosylerythritol lipids.</title>
        <authorList>
            <person name="Konishi M."/>
            <person name="Hatada Y."/>
            <person name="Horiuchi J."/>
        </authorList>
    </citation>
    <scope>NUCLEOTIDE SEQUENCE [LARGE SCALE GENOMIC DNA]</scope>
    <source>
        <strain evidence="8">SY62</strain>
    </source>
</reference>
<evidence type="ECO:0000256" key="3">
    <source>
        <dbReference type="ARBA" id="ARBA00022989"/>
    </source>
</evidence>
<dbReference type="InterPro" id="IPR036259">
    <property type="entry name" value="MFS_trans_sf"/>
</dbReference>
<dbReference type="Proteomes" id="UP000014071">
    <property type="component" value="Unassembled WGS sequence"/>
</dbReference>
<feature type="transmembrane region" description="Helical" evidence="5">
    <location>
        <begin position="169"/>
        <end position="194"/>
    </location>
</feature>
<evidence type="ECO:0000256" key="4">
    <source>
        <dbReference type="ARBA" id="ARBA00023136"/>
    </source>
</evidence>
<dbReference type="InterPro" id="IPR011701">
    <property type="entry name" value="MFS"/>
</dbReference>
<dbReference type="Gene3D" id="1.20.1250.20">
    <property type="entry name" value="MFS general substrate transporter like domains"/>
    <property type="match status" value="1"/>
</dbReference>
<dbReference type="InterPro" id="IPR020846">
    <property type="entry name" value="MFS_dom"/>
</dbReference>
<keyword evidence="8" id="KW-1185">Reference proteome</keyword>
<keyword evidence="4 5" id="KW-0472">Membrane</keyword>
<dbReference type="PROSITE" id="PS50850">
    <property type="entry name" value="MFS"/>
    <property type="match status" value="1"/>
</dbReference>
<feature type="transmembrane region" description="Helical" evidence="5">
    <location>
        <begin position="578"/>
        <end position="599"/>
    </location>
</feature>
<evidence type="ECO:0000256" key="5">
    <source>
        <dbReference type="SAM" id="Phobius"/>
    </source>
</evidence>
<feature type="transmembrane region" description="Helical" evidence="5">
    <location>
        <begin position="547"/>
        <end position="566"/>
    </location>
</feature>
<dbReference type="PANTHER" id="PTHR23502">
    <property type="entry name" value="MAJOR FACILITATOR SUPERFAMILY"/>
    <property type="match status" value="1"/>
</dbReference>